<comment type="similarity">
    <text evidence="3">Belongs to the RimP family.</text>
</comment>
<evidence type="ECO:0000256" key="1">
    <source>
        <dbReference type="ARBA" id="ARBA00022490"/>
    </source>
</evidence>
<dbReference type="GO" id="GO:0006412">
    <property type="term" value="P:translation"/>
    <property type="evidence" value="ECO:0007669"/>
    <property type="project" value="TreeGrafter"/>
</dbReference>
<comment type="subcellular location">
    <subcellularLocation>
        <location evidence="3">Cytoplasm</location>
    </subcellularLocation>
</comment>
<dbReference type="HAMAP" id="MF_01077">
    <property type="entry name" value="RimP"/>
    <property type="match status" value="1"/>
</dbReference>
<feature type="domain" description="Ribosome maturation factor RimP C-terminal" evidence="5">
    <location>
        <begin position="89"/>
        <end position="153"/>
    </location>
</feature>
<dbReference type="InterPro" id="IPR028998">
    <property type="entry name" value="RimP_C"/>
</dbReference>
<dbReference type="Gene3D" id="2.30.30.180">
    <property type="entry name" value="Ribosome maturation factor RimP, C-terminal domain"/>
    <property type="match status" value="1"/>
</dbReference>
<dbReference type="PANTHER" id="PTHR33867">
    <property type="entry name" value="RIBOSOME MATURATION FACTOR RIMP"/>
    <property type="match status" value="1"/>
</dbReference>
<evidence type="ECO:0000313" key="6">
    <source>
        <dbReference type="EMBL" id="TMI73747.1"/>
    </source>
</evidence>
<evidence type="ECO:0000256" key="3">
    <source>
        <dbReference type="HAMAP-Rule" id="MF_01077"/>
    </source>
</evidence>
<dbReference type="FunFam" id="3.30.300.70:FF:000001">
    <property type="entry name" value="Ribosome maturation factor RimP"/>
    <property type="match status" value="1"/>
</dbReference>
<dbReference type="Proteomes" id="UP000318834">
    <property type="component" value="Unassembled WGS sequence"/>
</dbReference>
<dbReference type="Pfam" id="PF02576">
    <property type="entry name" value="RimP_N"/>
    <property type="match status" value="1"/>
</dbReference>
<organism evidence="6 7">
    <name type="scientific">Candidatus Segetimicrobium genomatis</name>
    <dbReference type="NCBI Taxonomy" id="2569760"/>
    <lineage>
        <taxon>Bacteria</taxon>
        <taxon>Bacillati</taxon>
        <taxon>Candidatus Sysuimicrobiota</taxon>
        <taxon>Candidatus Sysuimicrobiia</taxon>
        <taxon>Candidatus Sysuimicrobiales</taxon>
        <taxon>Candidatus Segetimicrobiaceae</taxon>
        <taxon>Candidatus Segetimicrobium</taxon>
    </lineage>
</organism>
<evidence type="ECO:0000313" key="7">
    <source>
        <dbReference type="Proteomes" id="UP000318834"/>
    </source>
</evidence>
<dbReference type="InterPro" id="IPR035956">
    <property type="entry name" value="RimP_N_sf"/>
</dbReference>
<comment type="function">
    <text evidence="3">Required for maturation of 30S ribosomal subunits.</text>
</comment>
<accession>A0A537IR63</accession>
<evidence type="ECO:0000259" key="4">
    <source>
        <dbReference type="Pfam" id="PF02576"/>
    </source>
</evidence>
<dbReference type="SUPFAM" id="SSF75420">
    <property type="entry name" value="YhbC-like, N-terminal domain"/>
    <property type="match status" value="1"/>
</dbReference>
<dbReference type="SUPFAM" id="SSF74942">
    <property type="entry name" value="YhbC-like, C-terminal domain"/>
    <property type="match status" value="1"/>
</dbReference>
<dbReference type="GO" id="GO:0000028">
    <property type="term" value="P:ribosomal small subunit assembly"/>
    <property type="evidence" value="ECO:0007669"/>
    <property type="project" value="TreeGrafter"/>
</dbReference>
<dbReference type="InterPro" id="IPR003728">
    <property type="entry name" value="Ribosome_maturation_RimP"/>
</dbReference>
<dbReference type="Gene3D" id="3.30.300.70">
    <property type="entry name" value="RimP-like superfamily, N-terminal"/>
    <property type="match status" value="1"/>
</dbReference>
<feature type="domain" description="Ribosome maturation factor RimP N-terminal" evidence="4">
    <location>
        <begin position="13"/>
        <end position="86"/>
    </location>
</feature>
<dbReference type="GO" id="GO:0005829">
    <property type="term" value="C:cytosol"/>
    <property type="evidence" value="ECO:0007669"/>
    <property type="project" value="TreeGrafter"/>
</dbReference>
<proteinExistence type="inferred from homology"/>
<comment type="caution">
    <text evidence="6">The sequence shown here is derived from an EMBL/GenBank/DDBJ whole genome shotgun (WGS) entry which is preliminary data.</text>
</comment>
<keyword evidence="2 3" id="KW-0690">Ribosome biogenesis</keyword>
<sequence>MTRQDVITQVEELLRPIAARLGLETVDIALSGEGHRTVLRVVMDRVEGGITVEECALVSEALSRQLDLYDLFEDPYTLEVSSPGLDRPLRNDADFRRFAGKKAELKTYGPVEGQRHFRGILLGVIGEAVVLQLDGRQVHLPKSQIAQARLLVEMDDLRADLDA</sequence>
<dbReference type="AlphaFoldDB" id="A0A537IR63"/>
<gene>
    <name evidence="3" type="primary">rimP</name>
    <name evidence="6" type="ORF">E6H05_09165</name>
</gene>
<dbReference type="EMBL" id="VBAP01000067">
    <property type="protein sequence ID" value="TMI73747.1"/>
    <property type="molecule type" value="Genomic_DNA"/>
</dbReference>
<dbReference type="InterPro" id="IPR036847">
    <property type="entry name" value="RimP_C_sf"/>
</dbReference>
<evidence type="ECO:0000256" key="2">
    <source>
        <dbReference type="ARBA" id="ARBA00022517"/>
    </source>
</evidence>
<dbReference type="CDD" id="cd01734">
    <property type="entry name" value="YlxS_C"/>
    <property type="match status" value="1"/>
</dbReference>
<reference evidence="6 7" key="1">
    <citation type="journal article" date="2019" name="Nat. Microbiol.">
        <title>Mediterranean grassland soil C-N compound turnover is dependent on rainfall and depth, and is mediated by genomically divergent microorganisms.</title>
        <authorList>
            <person name="Diamond S."/>
            <person name="Andeer P.F."/>
            <person name="Li Z."/>
            <person name="Crits-Christoph A."/>
            <person name="Burstein D."/>
            <person name="Anantharaman K."/>
            <person name="Lane K.R."/>
            <person name="Thomas B.C."/>
            <person name="Pan C."/>
            <person name="Northen T.R."/>
            <person name="Banfield J.F."/>
        </authorList>
    </citation>
    <scope>NUCLEOTIDE SEQUENCE [LARGE SCALE GENOMIC DNA]</scope>
    <source>
        <strain evidence="6">NP_8</strain>
    </source>
</reference>
<dbReference type="InterPro" id="IPR028989">
    <property type="entry name" value="RimP_N"/>
</dbReference>
<dbReference type="Pfam" id="PF17384">
    <property type="entry name" value="DUF150_C"/>
    <property type="match status" value="1"/>
</dbReference>
<keyword evidence="1 3" id="KW-0963">Cytoplasm</keyword>
<protein>
    <recommendedName>
        <fullName evidence="3">Ribosome maturation factor RimP</fullName>
    </recommendedName>
</protein>
<name>A0A537IR63_9BACT</name>
<evidence type="ECO:0000259" key="5">
    <source>
        <dbReference type="Pfam" id="PF17384"/>
    </source>
</evidence>
<dbReference type="PANTHER" id="PTHR33867:SF1">
    <property type="entry name" value="RIBOSOME MATURATION FACTOR RIMP"/>
    <property type="match status" value="1"/>
</dbReference>